<evidence type="ECO:0000313" key="1">
    <source>
        <dbReference type="EMBL" id="KAK4111692.1"/>
    </source>
</evidence>
<keyword evidence="2" id="KW-1185">Reference proteome</keyword>
<gene>
    <name evidence="1" type="ORF">N656DRAFT_790308</name>
</gene>
<protein>
    <submittedName>
        <fullName evidence="1">Uncharacterized protein</fullName>
    </submittedName>
</protein>
<dbReference type="RefSeq" id="XP_064669262.1">
    <property type="nucleotide sequence ID" value="XM_064816875.1"/>
</dbReference>
<reference evidence="1" key="1">
    <citation type="journal article" date="2023" name="Mol. Phylogenet. Evol.">
        <title>Genome-scale phylogeny and comparative genomics of the fungal order Sordariales.</title>
        <authorList>
            <person name="Hensen N."/>
            <person name="Bonometti L."/>
            <person name="Westerberg I."/>
            <person name="Brannstrom I.O."/>
            <person name="Guillou S."/>
            <person name="Cros-Aarteil S."/>
            <person name="Calhoun S."/>
            <person name="Haridas S."/>
            <person name="Kuo A."/>
            <person name="Mondo S."/>
            <person name="Pangilinan J."/>
            <person name="Riley R."/>
            <person name="LaButti K."/>
            <person name="Andreopoulos B."/>
            <person name="Lipzen A."/>
            <person name="Chen C."/>
            <person name="Yan M."/>
            <person name="Daum C."/>
            <person name="Ng V."/>
            <person name="Clum A."/>
            <person name="Steindorff A."/>
            <person name="Ohm R.A."/>
            <person name="Martin F."/>
            <person name="Silar P."/>
            <person name="Natvig D.O."/>
            <person name="Lalanne C."/>
            <person name="Gautier V."/>
            <person name="Ament-Velasquez S.L."/>
            <person name="Kruys A."/>
            <person name="Hutchinson M.I."/>
            <person name="Powell A.J."/>
            <person name="Barry K."/>
            <person name="Miller A.N."/>
            <person name="Grigoriev I.V."/>
            <person name="Debuchy R."/>
            <person name="Gladieux P."/>
            <person name="Hiltunen Thoren M."/>
            <person name="Johannesson H."/>
        </authorList>
    </citation>
    <scope>NUCLEOTIDE SEQUENCE</scope>
    <source>
        <strain evidence="1">CBS 508.74</strain>
    </source>
</reference>
<proteinExistence type="predicted"/>
<dbReference type="GeneID" id="89941000"/>
<name>A0AAN6TC71_9PEZI</name>
<sequence>MACRPVYLFVSGRTSKARGHFAIFIPNASDVEKAPSKTEPCTGTVIHVVGNPMIGFSHEFKRNYNTSDDLKSLVRVVLLGHIQESLHVDPSSGTFSTDVLPLGPLDAAALQVPVPGRSDVRAPVDGVVNKRCQEWTMEYVQYLVSLGYLDSSAVQLVQDQRDPPTHGVMLRHE</sequence>
<dbReference type="Proteomes" id="UP001302812">
    <property type="component" value="Unassembled WGS sequence"/>
</dbReference>
<accession>A0AAN6TC71</accession>
<reference evidence="1" key="2">
    <citation type="submission" date="2023-05" db="EMBL/GenBank/DDBJ databases">
        <authorList>
            <consortium name="Lawrence Berkeley National Laboratory"/>
            <person name="Steindorff A."/>
            <person name="Hensen N."/>
            <person name="Bonometti L."/>
            <person name="Westerberg I."/>
            <person name="Brannstrom I.O."/>
            <person name="Guillou S."/>
            <person name="Cros-Aarteil S."/>
            <person name="Calhoun S."/>
            <person name="Haridas S."/>
            <person name="Kuo A."/>
            <person name="Mondo S."/>
            <person name="Pangilinan J."/>
            <person name="Riley R."/>
            <person name="Labutti K."/>
            <person name="Andreopoulos B."/>
            <person name="Lipzen A."/>
            <person name="Chen C."/>
            <person name="Yanf M."/>
            <person name="Daum C."/>
            <person name="Ng V."/>
            <person name="Clum A."/>
            <person name="Ohm R."/>
            <person name="Martin F."/>
            <person name="Silar P."/>
            <person name="Natvig D."/>
            <person name="Lalanne C."/>
            <person name="Gautier V."/>
            <person name="Ament-Velasquez S.L."/>
            <person name="Kruys A."/>
            <person name="Hutchinson M.I."/>
            <person name="Powell A.J."/>
            <person name="Barry K."/>
            <person name="Miller A.N."/>
            <person name="Grigoriev I.V."/>
            <person name="Debuchy R."/>
            <person name="Gladieux P."/>
            <person name="Thoren M.H."/>
            <person name="Johannesson H."/>
        </authorList>
    </citation>
    <scope>NUCLEOTIDE SEQUENCE</scope>
    <source>
        <strain evidence="1">CBS 508.74</strain>
    </source>
</reference>
<evidence type="ECO:0000313" key="2">
    <source>
        <dbReference type="Proteomes" id="UP001302812"/>
    </source>
</evidence>
<organism evidence="1 2">
    <name type="scientific">Canariomyces notabilis</name>
    <dbReference type="NCBI Taxonomy" id="2074819"/>
    <lineage>
        <taxon>Eukaryota</taxon>
        <taxon>Fungi</taxon>
        <taxon>Dikarya</taxon>
        <taxon>Ascomycota</taxon>
        <taxon>Pezizomycotina</taxon>
        <taxon>Sordariomycetes</taxon>
        <taxon>Sordariomycetidae</taxon>
        <taxon>Sordariales</taxon>
        <taxon>Chaetomiaceae</taxon>
        <taxon>Canariomyces</taxon>
    </lineage>
</organism>
<dbReference type="Pfam" id="PF20174">
    <property type="entry name" value="DUF6540"/>
    <property type="match status" value="1"/>
</dbReference>
<comment type="caution">
    <text evidence="1">The sequence shown here is derived from an EMBL/GenBank/DDBJ whole genome shotgun (WGS) entry which is preliminary data.</text>
</comment>
<dbReference type="InterPro" id="IPR046670">
    <property type="entry name" value="DUF6540"/>
</dbReference>
<dbReference type="EMBL" id="MU853345">
    <property type="protein sequence ID" value="KAK4111692.1"/>
    <property type="molecule type" value="Genomic_DNA"/>
</dbReference>
<dbReference type="AlphaFoldDB" id="A0AAN6TC71"/>